<feature type="transmembrane region" description="Helical" evidence="7">
    <location>
        <begin position="89"/>
        <end position="113"/>
    </location>
</feature>
<dbReference type="GO" id="GO:0050479">
    <property type="term" value="F:glyceryl-ether monooxygenase activity"/>
    <property type="evidence" value="ECO:0007669"/>
    <property type="project" value="TreeGrafter"/>
</dbReference>
<evidence type="ECO:0000313" key="10">
    <source>
        <dbReference type="Proteomes" id="UP000252387"/>
    </source>
</evidence>
<dbReference type="PANTHER" id="PTHR21624">
    <property type="entry name" value="STEROL DESATURASE-RELATED PROTEIN"/>
    <property type="match status" value="1"/>
</dbReference>
<dbReference type="GO" id="GO:0008610">
    <property type="term" value="P:lipid biosynthetic process"/>
    <property type="evidence" value="ECO:0007669"/>
    <property type="project" value="InterPro"/>
</dbReference>
<evidence type="ECO:0000259" key="8">
    <source>
        <dbReference type="Pfam" id="PF04116"/>
    </source>
</evidence>
<dbReference type="InterPro" id="IPR051689">
    <property type="entry name" value="Sterol_desaturase/TMEM195"/>
</dbReference>
<keyword evidence="6 7" id="KW-0472">Membrane</keyword>
<evidence type="ECO:0000256" key="6">
    <source>
        <dbReference type="ARBA" id="ARBA00023136"/>
    </source>
</evidence>
<evidence type="ECO:0000256" key="4">
    <source>
        <dbReference type="ARBA" id="ARBA00023002"/>
    </source>
</evidence>
<comment type="caution">
    <text evidence="9">The sequence shown here is derived from an EMBL/GenBank/DDBJ whole genome shotgun (WGS) entry which is preliminary data.</text>
</comment>
<dbReference type="OrthoDB" id="9770329at2"/>
<sequence>MAPFLLAHEPAIRLGAFAGIFAVMALWETLAPRRRQAIGRWRRWPGNLGIVVLNSVLVRLLFPTAAVGVALFAETHGWGLLHVLKAPNWLAFGASVLLLDLAIYLQHVLFHAVPGLWRLHRMHHTDLEFDLTTGARFHPLEILLSLGIKLGVIVALGAPATAVLVFEVLLNATSMFNHGNVRLPVPLDRLLRRFLVTPDMHRVHHSWHPDETNSNFGFNLPWWDRLFGTYRAQPRDGHLDMTLGINQFRDPRELRLDLMLWQPFRGSTESYPINARPERTDDARMP</sequence>
<dbReference type="AlphaFoldDB" id="A0A368KFJ9"/>
<organism evidence="9 10">
    <name type="scientific">Rhodanobacter denitrificans</name>
    <dbReference type="NCBI Taxonomy" id="666685"/>
    <lineage>
        <taxon>Bacteria</taxon>
        <taxon>Pseudomonadati</taxon>
        <taxon>Pseudomonadota</taxon>
        <taxon>Gammaproteobacteria</taxon>
        <taxon>Lysobacterales</taxon>
        <taxon>Rhodanobacteraceae</taxon>
        <taxon>Rhodanobacter</taxon>
    </lineage>
</organism>
<gene>
    <name evidence="9" type="ORF">DEO45_02575</name>
</gene>
<dbReference type="GO" id="GO:0016020">
    <property type="term" value="C:membrane"/>
    <property type="evidence" value="ECO:0007669"/>
    <property type="project" value="GOC"/>
</dbReference>
<comment type="subcellular location">
    <subcellularLocation>
        <location evidence="1">Endomembrane system</location>
        <topology evidence="1">Multi-pass membrane protein</topology>
    </subcellularLocation>
</comment>
<proteinExistence type="predicted"/>
<accession>A0A368KFJ9</accession>
<reference evidence="9 10" key="1">
    <citation type="submission" date="2018-05" db="EMBL/GenBank/DDBJ databases">
        <title>Draft genome sequence of Rhodanobacter denitrificans Yn1 isolated from gold copper mine.</title>
        <authorList>
            <person name="Yang N."/>
            <person name="Mazhar H.S."/>
            <person name="Rensing C."/>
        </authorList>
    </citation>
    <scope>NUCLEOTIDE SEQUENCE [LARGE SCALE GENOMIC DNA]</scope>
    <source>
        <strain evidence="9 10">Yn1</strain>
    </source>
</reference>
<feature type="transmembrane region" description="Helical" evidence="7">
    <location>
        <begin position="12"/>
        <end position="30"/>
    </location>
</feature>
<dbReference type="GO" id="GO:0005506">
    <property type="term" value="F:iron ion binding"/>
    <property type="evidence" value="ECO:0007669"/>
    <property type="project" value="InterPro"/>
</dbReference>
<dbReference type="GO" id="GO:0012505">
    <property type="term" value="C:endomembrane system"/>
    <property type="evidence" value="ECO:0007669"/>
    <property type="project" value="UniProtKB-SubCell"/>
</dbReference>
<evidence type="ECO:0000313" key="9">
    <source>
        <dbReference type="EMBL" id="RCS30681.1"/>
    </source>
</evidence>
<dbReference type="PANTHER" id="PTHR21624:SF1">
    <property type="entry name" value="ALKYLGLYCEROL MONOOXYGENASE"/>
    <property type="match status" value="1"/>
</dbReference>
<keyword evidence="2 7" id="KW-0812">Transmembrane</keyword>
<feature type="transmembrane region" description="Helical" evidence="7">
    <location>
        <begin position="146"/>
        <end position="170"/>
    </location>
</feature>
<protein>
    <submittedName>
        <fullName evidence="9">Sterol desaturase family protein</fullName>
    </submittedName>
</protein>
<keyword evidence="3 7" id="KW-1133">Transmembrane helix</keyword>
<dbReference type="Proteomes" id="UP000252387">
    <property type="component" value="Unassembled WGS sequence"/>
</dbReference>
<evidence type="ECO:0000256" key="3">
    <source>
        <dbReference type="ARBA" id="ARBA00022989"/>
    </source>
</evidence>
<keyword evidence="5" id="KW-0443">Lipid metabolism</keyword>
<evidence type="ECO:0000256" key="2">
    <source>
        <dbReference type="ARBA" id="ARBA00022692"/>
    </source>
</evidence>
<dbReference type="Pfam" id="PF04116">
    <property type="entry name" value="FA_hydroxylase"/>
    <property type="match status" value="1"/>
</dbReference>
<keyword evidence="4" id="KW-0560">Oxidoreductase</keyword>
<dbReference type="EMBL" id="QFWQ01000003">
    <property type="protein sequence ID" value="RCS30681.1"/>
    <property type="molecule type" value="Genomic_DNA"/>
</dbReference>
<evidence type="ECO:0000256" key="5">
    <source>
        <dbReference type="ARBA" id="ARBA00023098"/>
    </source>
</evidence>
<feature type="transmembrane region" description="Helical" evidence="7">
    <location>
        <begin position="51"/>
        <end position="73"/>
    </location>
</feature>
<feature type="domain" description="Fatty acid hydroxylase" evidence="8">
    <location>
        <begin position="95"/>
        <end position="229"/>
    </location>
</feature>
<keyword evidence="10" id="KW-1185">Reference proteome</keyword>
<name>A0A368KFJ9_9GAMM</name>
<evidence type="ECO:0000256" key="1">
    <source>
        <dbReference type="ARBA" id="ARBA00004127"/>
    </source>
</evidence>
<evidence type="ECO:0000256" key="7">
    <source>
        <dbReference type="SAM" id="Phobius"/>
    </source>
</evidence>
<dbReference type="GO" id="GO:0006643">
    <property type="term" value="P:membrane lipid metabolic process"/>
    <property type="evidence" value="ECO:0007669"/>
    <property type="project" value="TreeGrafter"/>
</dbReference>
<dbReference type="InterPro" id="IPR006694">
    <property type="entry name" value="Fatty_acid_hydroxylase"/>
</dbReference>